<reference evidence="1" key="1">
    <citation type="journal article" date="2019" name="Sci. Rep.">
        <title>Draft genome of Tanacetum cinerariifolium, the natural source of mosquito coil.</title>
        <authorList>
            <person name="Yamashiro T."/>
            <person name="Shiraishi A."/>
            <person name="Satake H."/>
            <person name="Nakayama K."/>
        </authorList>
    </citation>
    <scope>NUCLEOTIDE SEQUENCE</scope>
</reference>
<comment type="caution">
    <text evidence="1">The sequence shown here is derived from an EMBL/GenBank/DDBJ whole genome shotgun (WGS) entry which is preliminary data.</text>
</comment>
<gene>
    <name evidence="1" type="ORF">Tci_876774</name>
</gene>
<feature type="non-terminal residue" evidence="1">
    <location>
        <position position="227"/>
    </location>
</feature>
<protein>
    <submittedName>
        <fullName evidence="1">Uncharacterized protein</fullName>
    </submittedName>
</protein>
<dbReference type="EMBL" id="BKCJ011214129">
    <property type="protein sequence ID" value="GFD04805.1"/>
    <property type="molecule type" value="Genomic_DNA"/>
</dbReference>
<name>A0A699T2V8_TANCI</name>
<organism evidence="1">
    <name type="scientific">Tanacetum cinerariifolium</name>
    <name type="common">Dalmatian daisy</name>
    <name type="synonym">Chrysanthemum cinerariifolium</name>
    <dbReference type="NCBI Taxonomy" id="118510"/>
    <lineage>
        <taxon>Eukaryota</taxon>
        <taxon>Viridiplantae</taxon>
        <taxon>Streptophyta</taxon>
        <taxon>Embryophyta</taxon>
        <taxon>Tracheophyta</taxon>
        <taxon>Spermatophyta</taxon>
        <taxon>Magnoliopsida</taxon>
        <taxon>eudicotyledons</taxon>
        <taxon>Gunneridae</taxon>
        <taxon>Pentapetalae</taxon>
        <taxon>asterids</taxon>
        <taxon>campanulids</taxon>
        <taxon>Asterales</taxon>
        <taxon>Asteraceae</taxon>
        <taxon>Asteroideae</taxon>
        <taxon>Anthemideae</taxon>
        <taxon>Anthemidinae</taxon>
        <taxon>Tanacetum</taxon>
    </lineage>
</organism>
<proteinExistence type="predicted"/>
<evidence type="ECO:0000313" key="1">
    <source>
        <dbReference type="EMBL" id="GFD04805.1"/>
    </source>
</evidence>
<sequence length="227" mass="24028">ATAAVQRYLDGSRNAGLGYRQLSAPVSGSTVADLGTASFTPVVNPTYNTSADPGSVQPFPTVFGYNESRTTTVTSNYSTFDKGWYSPITLNDPLVVAKGYTVNLAANQVVDFVGALNNGDYTQTLTRQNQTADGGWQLVGNPYPAPLNWGQVAAADRAGLDAAVYVSQSTGQYANTYRSYVNGIGNSTLPVGQGFFVRVSQNQTSATLALHNSQRATSYATQASVLR</sequence>
<accession>A0A699T2V8</accession>
<feature type="non-terminal residue" evidence="1">
    <location>
        <position position="1"/>
    </location>
</feature>
<dbReference type="AlphaFoldDB" id="A0A699T2V8"/>